<dbReference type="Proteomes" id="UP000005408">
    <property type="component" value="Unassembled WGS sequence"/>
</dbReference>
<evidence type="ECO:0000313" key="2">
    <source>
        <dbReference type="Proteomes" id="UP000005408"/>
    </source>
</evidence>
<protein>
    <submittedName>
        <fullName evidence="1">Uncharacterized protein</fullName>
    </submittedName>
</protein>
<evidence type="ECO:0000313" key="1">
    <source>
        <dbReference type="EnsemblMetazoa" id="G16406.1:cds"/>
    </source>
</evidence>
<sequence length="102" mass="11600">MAPTSGEGQLPVDLLRRDPKQFLQDFKPTEIFFGIEFPKKSSTKKKYFKPGTEFTQPEFSQIVADTCRLMDGEKGSTEELPVDSVTLCSNFIKIKIEMNSLF</sequence>
<keyword evidence="2" id="KW-1185">Reference proteome</keyword>
<dbReference type="EnsemblMetazoa" id="G16406.1">
    <property type="protein sequence ID" value="G16406.1:cds"/>
    <property type="gene ID" value="G16406"/>
</dbReference>
<organism evidence="1 2">
    <name type="scientific">Magallana gigas</name>
    <name type="common">Pacific oyster</name>
    <name type="synonym">Crassostrea gigas</name>
    <dbReference type="NCBI Taxonomy" id="29159"/>
    <lineage>
        <taxon>Eukaryota</taxon>
        <taxon>Metazoa</taxon>
        <taxon>Spiralia</taxon>
        <taxon>Lophotrochozoa</taxon>
        <taxon>Mollusca</taxon>
        <taxon>Bivalvia</taxon>
        <taxon>Autobranchia</taxon>
        <taxon>Pteriomorphia</taxon>
        <taxon>Ostreida</taxon>
        <taxon>Ostreoidea</taxon>
        <taxon>Ostreidae</taxon>
        <taxon>Magallana</taxon>
    </lineage>
</organism>
<reference evidence="1" key="1">
    <citation type="submission" date="2022-08" db="UniProtKB">
        <authorList>
            <consortium name="EnsemblMetazoa"/>
        </authorList>
    </citation>
    <scope>IDENTIFICATION</scope>
    <source>
        <strain evidence="1">05x7-T-G4-1.051#20</strain>
    </source>
</reference>
<proteinExistence type="predicted"/>
<name>A0A8W8IYD6_MAGGI</name>
<dbReference type="AlphaFoldDB" id="A0A8W8IYD6"/>
<accession>A0A8W8IYD6</accession>